<keyword evidence="3" id="KW-1185">Reference proteome</keyword>
<dbReference type="PROSITE" id="PS51186">
    <property type="entry name" value="GNAT"/>
    <property type="match status" value="1"/>
</dbReference>
<feature type="domain" description="N-acetyltransferase" evidence="1">
    <location>
        <begin position="21"/>
        <end position="193"/>
    </location>
</feature>
<dbReference type="OrthoDB" id="5416633at2"/>
<accession>A0A239Z147</accession>
<dbReference type="GO" id="GO:0019152">
    <property type="term" value="F:acetoin dehydrogenase (NAD+) activity"/>
    <property type="evidence" value="ECO:0007669"/>
    <property type="project" value="InterPro"/>
</dbReference>
<dbReference type="Proteomes" id="UP000242084">
    <property type="component" value="Chromosome 1"/>
</dbReference>
<keyword evidence="2" id="KW-0012">Acyltransferase</keyword>
<reference evidence="2 3" key="1">
    <citation type="submission" date="2017-06" db="EMBL/GenBank/DDBJ databases">
        <authorList>
            <consortium name="Pathogen Informatics"/>
        </authorList>
    </citation>
    <scope>NUCLEOTIDE SEQUENCE [LARGE SCALE GENOMIC DNA]</scope>
    <source>
        <strain evidence="2 3">NCTC13839</strain>
    </source>
</reference>
<dbReference type="KEGG" id="sste:SAMEA4384403_1009"/>
<dbReference type="AlphaFoldDB" id="A0A239Z147"/>
<evidence type="ECO:0000313" key="3">
    <source>
        <dbReference type="Proteomes" id="UP000242084"/>
    </source>
</evidence>
<protein>
    <submittedName>
        <fullName evidence="2">Acetoin utilization protein</fullName>
        <ecNumber evidence="2">2.3.1.-</ecNumber>
    </submittedName>
</protein>
<sequence>MKHIKTFISESVTYSKDKEIIIEGPVSPDDLKQMTFDKGLDSFRVPKEQFEALIEIAELPEGRIIICRIDQHIIGYTTYLYPDPLERWSDGNLPYILELGAIELSLNYRKYGLGKKMLKLAMRSPEMEDFIVITTEYYWHWDLKNSGLDVYQYQKVMHKMMGAGGLEVFATDDPEIISHPANSLMARIGKNIKQEQMEAFDRLRFMNRFFF</sequence>
<name>A0A239Z147_9STAP</name>
<dbReference type="EC" id="2.3.1.-" evidence="2"/>
<dbReference type="Gene3D" id="3.40.630.30">
    <property type="match status" value="1"/>
</dbReference>
<evidence type="ECO:0000313" key="2">
    <source>
        <dbReference type="EMBL" id="SNV64228.1"/>
    </source>
</evidence>
<dbReference type="InterPro" id="IPR024699">
    <property type="entry name" value="AcuA"/>
</dbReference>
<dbReference type="Pfam" id="PF00583">
    <property type="entry name" value="Acetyltransf_1"/>
    <property type="match status" value="1"/>
</dbReference>
<proteinExistence type="predicted"/>
<dbReference type="PIRSF" id="PIRSF021278">
    <property type="entry name" value="AcuA"/>
    <property type="match status" value="1"/>
</dbReference>
<dbReference type="GO" id="GO:0045150">
    <property type="term" value="P:acetoin catabolic process"/>
    <property type="evidence" value="ECO:0007669"/>
    <property type="project" value="InterPro"/>
</dbReference>
<dbReference type="InterPro" id="IPR000182">
    <property type="entry name" value="GNAT_dom"/>
</dbReference>
<dbReference type="GO" id="GO:0016747">
    <property type="term" value="F:acyltransferase activity, transferring groups other than amino-acyl groups"/>
    <property type="evidence" value="ECO:0007669"/>
    <property type="project" value="InterPro"/>
</dbReference>
<dbReference type="EMBL" id="LT906462">
    <property type="protein sequence ID" value="SNV64228.1"/>
    <property type="molecule type" value="Genomic_DNA"/>
</dbReference>
<keyword evidence="2" id="KW-0808">Transferase</keyword>
<dbReference type="RefSeq" id="WP_095087401.1">
    <property type="nucleotide sequence ID" value="NZ_BMDM01000002.1"/>
</dbReference>
<gene>
    <name evidence="2" type="primary">acuA</name>
    <name evidence="2" type="ORF">SAMEA4384403_01009</name>
</gene>
<dbReference type="InterPro" id="IPR016181">
    <property type="entry name" value="Acyl_CoA_acyltransferase"/>
</dbReference>
<dbReference type="SUPFAM" id="SSF55729">
    <property type="entry name" value="Acyl-CoA N-acyltransferases (Nat)"/>
    <property type="match status" value="1"/>
</dbReference>
<organism evidence="2 3">
    <name type="scientific">Mammaliicoccus stepanovicii</name>
    <dbReference type="NCBI Taxonomy" id="643214"/>
    <lineage>
        <taxon>Bacteria</taxon>
        <taxon>Bacillati</taxon>
        <taxon>Bacillota</taxon>
        <taxon>Bacilli</taxon>
        <taxon>Bacillales</taxon>
        <taxon>Staphylococcaceae</taxon>
        <taxon>Mammaliicoccus</taxon>
    </lineage>
</organism>
<evidence type="ECO:0000259" key="1">
    <source>
        <dbReference type="PROSITE" id="PS51186"/>
    </source>
</evidence>